<keyword evidence="7" id="KW-0735">Signal-anchor</keyword>
<evidence type="ECO:0000256" key="3">
    <source>
        <dbReference type="ARBA" id="ARBA00010833"/>
    </source>
</evidence>
<dbReference type="EMBL" id="KZ308606">
    <property type="protein sequence ID" value="KAG8232260.1"/>
    <property type="molecule type" value="Genomic_DNA"/>
</dbReference>
<accession>A0A8K0KEL3</accession>
<evidence type="ECO:0000256" key="12">
    <source>
        <dbReference type="ARBA" id="ARBA00038888"/>
    </source>
</evidence>
<keyword evidence="5 13" id="KW-0378">Hydrolase</keyword>
<dbReference type="Pfam" id="PF16923">
    <property type="entry name" value="Glyco_hydro_63N"/>
    <property type="match status" value="1"/>
</dbReference>
<evidence type="ECO:0000256" key="13">
    <source>
        <dbReference type="RuleBase" id="RU368089"/>
    </source>
</evidence>
<dbReference type="SUPFAM" id="SSF48208">
    <property type="entry name" value="Six-hairpin glycosidases"/>
    <property type="match status" value="1"/>
</dbReference>
<dbReference type="GO" id="GO:0006487">
    <property type="term" value="P:protein N-linked glycosylation"/>
    <property type="evidence" value="ECO:0007669"/>
    <property type="project" value="UniProtKB-UniRule"/>
</dbReference>
<keyword evidence="17" id="KW-1185">Reference proteome</keyword>
<feature type="domain" description="Glycosyl hydrolase family 63 N-terminal" evidence="15">
    <location>
        <begin position="2"/>
        <end position="108"/>
    </location>
</feature>
<feature type="domain" description="Glycosyl hydrolase family 63 C-terminal" evidence="14">
    <location>
        <begin position="175"/>
        <end position="663"/>
    </location>
</feature>
<evidence type="ECO:0000256" key="4">
    <source>
        <dbReference type="ARBA" id="ARBA00022692"/>
    </source>
</evidence>
<keyword evidence="10" id="KW-0325">Glycoprotein</keyword>
<dbReference type="Gene3D" id="2.70.98.110">
    <property type="entry name" value="Glycosyl hydrolase family 63, N-terminal domain"/>
    <property type="match status" value="1"/>
</dbReference>
<dbReference type="Proteomes" id="UP000792457">
    <property type="component" value="Unassembled WGS sequence"/>
</dbReference>
<dbReference type="InterPro" id="IPR004888">
    <property type="entry name" value="Glycoside_hydrolase_63"/>
</dbReference>
<evidence type="ECO:0000256" key="7">
    <source>
        <dbReference type="ARBA" id="ARBA00022968"/>
    </source>
</evidence>
<dbReference type="Pfam" id="PF03200">
    <property type="entry name" value="Glyco_hydro_63"/>
    <property type="match status" value="1"/>
</dbReference>
<comment type="function">
    <text evidence="13">Cleaves the distal alpha 1,2-linked glucose residue from the Glc(3)Man(9)GlcNAc(2) oligosaccharide precursor.</text>
</comment>
<reference evidence="16" key="1">
    <citation type="submission" date="2013-04" db="EMBL/GenBank/DDBJ databases">
        <authorList>
            <person name="Qu J."/>
            <person name="Murali S.C."/>
            <person name="Bandaranaike D."/>
            <person name="Bellair M."/>
            <person name="Blankenburg K."/>
            <person name="Chao H."/>
            <person name="Dinh H."/>
            <person name="Doddapaneni H."/>
            <person name="Downs B."/>
            <person name="Dugan-Rocha S."/>
            <person name="Elkadiri S."/>
            <person name="Gnanaolivu R.D."/>
            <person name="Hernandez B."/>
            <person name="Javaid M."/>
            <person name="Jayaseelan J.C."/>
            <person name="Lee S."/>
            <person name="Li M."/>
            <person name="Ming W."/>
            <person name="Munidasa M."/>
            <person name="Muniz J."/>
            <person name="Nguyen L."/>
            <person name="Ongeri F."/>
            <person name="Osuji N."/>
            <person name="Pu L.-L."/>
            <person name="Puazo M."/>
            <person name="Qu C."/>
            <person name="Quiroz J."/>
            <person name="Raj R."/>
            <person name="Weissenberger G."/>
            <person name="Xin Y."/>
            <person name="Zou X."/>
            <person name="Han Y."/>
            <person name="Richards S."/>
            <person name="Worley K."/>
            <person name="Muzny D."/>
            <person name="Gibbs R."/>
        </authorList>
    </citation>
    <scope>NUCLEOTIDE SEQUENCE</scope>
    <source>
        <strain evidence="16">Sampled in the wild</strain>
    </source>
</reference>
<evidence type="ECO:0000313" key="16">
    <source>
        <dbReference type="EMBL" id="KAG8232260.1"/>
    </source>
</evidence>
<evidence type="ECO:0000313" key="17">
    <source>
        <dbReference type="Proteomes" id="UP000792457"/>
    </source>
</evidence>
<evidence type="ECO:0000256" key="6">
    <source>
        <dbReference type="ARBA" id="ARBA00022824"/>
    </source>
</evidence>
<dbReference type="InterPro" id="IPR008928">
    <property type="entry name" value="6-hairpin_glycosidase_sf"/>
</dbReference>
<dbReference type="GO" id="GO:0004573">
    <property type="term" value="F:Glc3Man9GlcNAc2 oligosaccharide glucosidase activity"/>
    <property type="evidence" value="ECO:0007669"/>
    <property type="project" value="UniProtKB-UniRule"/>
</dbReference>
<gene>
    <name evidence="16" type="ORF">J437_LFUL012875</name>
</gene>
<dbReference type="InterPro" id="IPR012341">
    <property type="entry name" value="6hp_glycosidase-like_sf"/>
</dbReference>
<name>A0A8K0KEL3_LADFU</name>
<organism evidence="16 17">
    <name type="scientific">Ladona fulva</name>
    <name type="common">Scarce chaser dragonfly</name>
    <name type="synonym">Libellula fulva</name>
    <dbReference type="NCBI Taxonomy" id="123851"/>
    <lineage>
        <taxon>Eukaryota</taxon>
        <taxon>Metazoa</taxon>
        <taxon>Ecdysozoa</taxon>
        <taxon>Arthropoda</taxon>
        <taxon>Hexapoda</taxon>
        <taxon>Insecta</taxon>
        <taxon>Pterygota</taxon>
        <taxon>Palaeoptera</taxon>
        <taxon>Odonata</taxon>
        <taxon>Epiprocta</taxon>
        <taxon>Anisoptera</taxon>
        <taxon>Libelluloidea</taxon>
        <taxon>Libellulidae</taxon>
        <taxon>Ladona</taxon>
    </lineage>
</organism>
<keyword evidence="8" id="KW-1133">Transmembrane helix</keyword>
<reference evidence="16" key="2">
    <citation type="submission" date="2017-10" db="EMBL/GenBank/DDBJ databases">
        <title>Ladona fulva Genome sequencing and assembly.</title>
        <authorList>
            <person name="Murali S."/>
            <person name="Richards S."/>
            <person name="Bandaranaike D."/>
            <person name="Bellair M."/>
            <person name="Blankenburg K."/>
            <person name="Chao H."/>
            <person name="Dinh H."/>
            <person name="Doddapaneni H."/>
            <person name="Dugan-Rocha S."/>
            <person name="Elkadiri S."/>
            <person name="Gnanaolivu R."/>
            <person name="Hernandez B."/>
            <person name="Skinner E."/>
            <person name="Javaid M."/>
            <person name="Lee S."/>
            <person name="Li M."/>
            <person name="Ming W."/>
            <person name="Munidasa M."/>
            <person name="Muniz J."/>
            <person name="Nguyen L."/>
            <person name="Hughes D."/>
            <person name="Osuji N."/>
            <person name="Pu L.-L."/>
            <person name="Puazo M."/>
            <person name="Qu C."/>
            <person name="Quiroz J."/>
            <person name="Raj R."/>
            <person name="Weissenberger G."/>
            <person name="Xin Y."/>
            <person name="Zou X."/>
            <person name="Han Y."/>
            <person name="Worley K."/>
            <person name="Muzny D."/>
            <person name="Gibbs R."/>
        </authorList>
    </citation>
    <scope>NUCLEOTIDE SEQUENCE</scope>
    <source>
        <strain evidence="16">Sampled in the wild</strain>
    </source>
</reference>
<dbReference type="Gene3D" id="1.50.10.10">
    <property type="match status" value="1"/>
</dbReference>
<dbReference type="PANTHER" id="PTHR10412">
    <property type="entry name" value="MANNOSYL-OLIGOSACCHARIDE GLUCOSIDASE"/>
    <property type="match status" value="1"/>
</dbReference>
<evidence type="ECO:0000256" key="11">
    <source>
        <dbReference type="ARBA" id="ARBA00023295"/>
    </source>
</evidence>
<dbReference type="InterPro" id="IPR038518">
    <property type="entry name" value="Glyco_hydro_63N_sf"/>
</dbReference>
<dbReference type="PANTHER" id="PTHR10412:SF11">
    <property type="entry name" value="MANNOSYL-OLIGOSACCHARIDE GLUCOSIDASE"/>
    <property type="match status" value="1"/>
</dbReference>
<keyword evidence="9" id="KW-0472">Membrane</keyword>
<comment type="pathway">
    <text evidence="2">Glycan metabolism; N-glycan degradation.</text>
</comment>
<comment type="caution">
    <text evidence="16">The sequence shown here is derived from an EMBL/GenBank/DDBJ whole genome shotgun (WGS) entry which is preliminary data.</text>
</comment>
<dbReference type="EC" id="3.2.1.106" evidence="12 13"/>
<comment type="subcellular location">
    <subcellularLocation>
        <location evidence="1 13">Endoplasmic reticulum membrane</location>
        <topology evidence="1 13">Single-pass type II membrane protein</topology>
    </subcellularLocation>
</comment>
<evidence type="ECO:0000259" key="15">
    <source>
        <dbReference type="Pfam" id="PF16923"/>
    </source>
</evidence>
<keyword evidence="4" id="KW-0812">Transmembrane</keyword>
<evidence type="ECO:0000256" key="9">
    <source>
        <dbReference type="ARBA" id="ARBA00023136"/>
    </source>
</evidence>
<evidence type="ECO:0000256" key="2">
    <source>
        <dbReference type="ARBA" id="ARBA00004740"/>
    </source>
</evidence>
<protein>
    <recommendedName>
        <fullName evidence="12 13">Mannosyl-oligosaccharide glucosidase</fullName>
        <ecNumber evidence="12 13">3.2.1.106</ecNumber>
    </recommendedName>
</protein>
<keyword evidence="11 13" id="KW-0326">Glycosidase</keyword>
<dbReference type="AlphaFoldDB" id="A0A8K0KEL3"/>
<dbReference type="GO" id="GO:0005789">
    <property type="term" value="C:endoplasmic reticulum membrane"/>
    <property type="evidence" value="ECO:0007669"/>
    <property type="project" value="UniProtKB-SubCell"/>
</dbReference>
<comment type="similarity">
    <text evidence="3 13">Belongs to the glycosyl hydrolase 63 family.</text>
</comment>
<evidence type="ECO:0000256" key="5">
    <source>
        <dbReference type="ARBA" id="ARBA00022801"/>
    </source>
</evidence>
<evidence type="ECO:0000256" key="8">
    <source>
        <dbReference type="ARBA" id="ARBA00022989"/>
    </source>
</evidence>
<comment type="catalytic activity">
    <reaction evidence="13">
        <text>N(4)-(alpha-D-Glc-(1-&gt;2)-alpha-D-Glc-(1-&gt;3)-alpha-D-Glc-(1-&gt;3)-alpha-D-Man-(1-&gt;2)-alpha-D-Man-(1-&gt;2)-alpha-D-Man-(1-&gt;3)-[alpha-D-Man-(1-&gt;2)-alpha-D-Man-(1-&gt;3)-[alpha-D-Man-(1-&gt;2)-alpha-D-Man-(1-&gt;6)]-alpha-D-Man-(1-&gt;6)]-beta-D-Man-(1-&gt;4)-beta-D-GlcNAc-(1-&gt;4)-beta-D-GlcNAc)-L-asparaginyl-[protein] + H2O = N(4)-(alpha-D-Glc-(1-&gt;3)-alpha-D-Glc-(1-&gt;3)-alpha-D-Man-(1-&gt;2)-alpha-D-Man-(1-&gt;2)-alpha-D-Man-(1-&gt;3)-[alpha-D-Man-(1-&gt;2)-alpha-D-Man-(1-&gt;3)-[alpha-D-Man-(1-&gt;2)-alpha-D-Man-(1-&gt;6)]-alpha-D-Man-(1-&gt;6)]-beta-D-Man-(1-&gt;4)-beta-D-GlcNAc-(1-&gt;4)-beta-D-GlcNAc)-L-asparaginyl-[protein] + beta-D-glucose</text>
        <dbReference type="Rhea" id="RHEA:55988"/>
        <dbReference type="Rhea" id="RHEA-COMP:12806"/>
        <dbReference type="Rhea" id="RHEA-COMP:14355"/>
        <dbReference type="ChEBI" id="CHEBI:15377"/>
        <dbReference type="ChEBI" id="CHEBI:15903"/>
        <dbReference type="ChEBI" id="CHEBI:59082"/>
        <dbReference type="ChEBI" id="CHEBI:132537"/>
        <dbReference type="EC" id="3.2.1.106"/>
    </reaction>
</comment>
<dbReference type="GO" id="GO:0009311">
    <property type="term" value="P:oligosaccharide metabolic process"/>
    <property type="evidence" value="ECO:0007669"/>
    <property type="project" value="UniProtKB-UniRule"/>
</dbReference>
<dbReference type="InterPro" id="IPR031631">
    <property type="entry name" value="Glyco_hydro_63N"/>
</dbReference>
<evidence type="ECO:0000256" key="10">
    <source>
        <dbReference type="ARBA" id="ARBA00023180"/>
    </source>
</evidence>
<dbReference type="OrthoDB" id="410058at2759"/>
<evidence type="ECO:0000256" key="1">
    <source>
        <dbReference type="ARBA" id="ARBA00004648"/>
    </source>
</evidence>
<sequence length="666" mass="76019">MATSFVKQPGGRNGGDWSGRVIVTSEDEKLKGAYVSLLFYSALEDKTNGWISPINDKLVGKESQFPAGVVGWTEQLGDFSLRYFSRNKITHHSFLATKVIGLENLKDSVMSHLRMRNSADQILFLPGIIQVRNEDGTIEKGSNFIVTEITGKIPFELDIVYESGSYTNRPKTLMGDIYDDELKKKRIAFHDKFDSTFHLKDHGNWSDDHVKFAKTVLSNLLGSVGYFYGSSLVISEYTKNPVPYWKAPLFTAVPSRSFFPRGFLWDEGFHGLLISAWDLDLELDIMCHWFSLMNVMGWIPREQILGSEARAKVPDEFVVQNGAIANPPTFYLTIQYILNNFRNEMMAPERVAVLERLYPRLQAWFNWLNTSQAGELPGSYRWRGRVLPDPTPEINPKTLASGLDDYPRASHPTTAERHIDLLCWIAMGAAALAETAELISANPDKYRNTYEWLSNDEHLTSLHWSDTVGAFTDYGLHTDSLTLKRPPQKRNAPPHAAPPDKVRVVLEAPHFRSVDSAFGYVSLFPFLLQLLDSDSQHLGTLLSKLERKDLLWTNYGLRSLAKTSPYYMKYNTEHDPPYWRGQIWMNINYLAVRALHHYGSTPGPYAEKAKSIYERLRKNLVNNVMKQYQRTGYIWEQYNDQTGEGMGSKPFTGWSTLVVLMMVELY</sequence>
<dbReference type="FunFam" id="1.50.10.10:FF:000009">
    <property type="entry name" value="mannosyl-oligosaccharide glucosidase"/>
    <property type="match status" value="1"/>
</dbReference>
<evidence type="ECO:0000259" key="14">
    <source>
        <dbReference type="Pfam" id="PF03200"/>
    </source>
</evidence>
<keyword evidence="6 13" id="KW-0256">Endoplasmic reticulum</keyword>
<dbReference type="InterPro" id="IPR031335">
    <property type="entry name" value="Glyco_hydro_63_C"/>
</dbReference>
<proteinExistence type="inferred from homology"/>